<reference evidence="1 2" key="1">
    <citation type="journal article" date="2016" name="Int. J. Syst. Evol. Microbiol.">
        <title>Descriptions of Anaerotaenia torta gen. nov., sp. nov. and Anaerocolumna cellulosilytica gen. nov., sp. nov. isolated from a methanogenic reactor of cattle waste.</title>
        <authorList>
            <person name="Uek A."/>
            <person name="Ohtaki Y."/>
            <person name="Kaku N."/>
            <person name="Ueki K."/>
        </authorList>
    </citation>
    <scope>NUCLEOTIDE SEQUENCE [LARGE SCALE GENOMIC DNA]</scope>
    <source>
        <strain evidence="1 2">SN021</strain>
    </source>
</reference>
<dbReference type="RefSeq" id="WP_184093164.1">
    <property type="nucleotide sequence ID" value="NZ_AP023367.1"/>
</dbReference>
<sequence>MKILLIDCDTLRPDHLGCYGYPRPTSPFIDSIAQDGVRYNDYYCSDAPCLPSRAALVTGKFGIHTGVVGHGGTAADMRLDGTGRIMMDGNSRDNLPAVLKRYGMHTVSVSSFPERHGAWWFNAGFNECYNVGKRGLETADEVTPFALDWLACNKNKEDWFMHVHYWDPHTPYRTPLEEGNPFEDMPLPQEKWMNEDILNEHREKEVGPHSARELSMYDDAVTPRFPRQLGQIRTMKDYKKNMDDYDTGIWYMDKHIGKILEWLKAEGIYEETAIIVTADHGESLGELGEYDEHGSADYSTTHIPMIIKWPGAAKNAVSNGLHYNLDLLPTLKELLGPLPAHNISEKIVGIFEEPKYDGISYAETLKEGKDGGREYLVVSQCAHVCQRSVRFEDWMYIRNYHDGYHLHPEEMLFNITEDPYELHDLAKEKPELCHKGTYLLDKWYTENMKKMVHRCQTDPLWTVLAEGGPFHCKGHLPEYIKRLNETGRSWAAEELEKRHPEI</sequence>
<dbReference type="CDD" id="cd16148">
    <property type="entry name" value="sulfatase_like"/>
    <property type="match status" value="1"/>
</dbReference>
<dbReference type="EMBL" id="AP023367">
    <property type="protein sequence ID" value="BCJ96292.1"/>
    <property type="molecule type" value="Genomic_DNA"/>
</dbReference>
<dbReference type="SUPFAM" id="SSF53649">
    <property type="entry name" value="Alkaline phosphatase-like"/>
    <property type="match status" value="1"/>
</dbReference>
<dbReference type="InterPro" id="IPR052701">
    <property type="entry name" value="GAG_Ulvan_Degrading_Sulfatases"/>
</dbReference>
<dbReference type="KEGG" id="acel:acsn021_38610"/>
<name>A0A6S6RAL6_9FIRM</name>
<dbReference type="Pfam" id="PF00884">
    <property type="entry name" value="Sulfatase"/>
    <property type="match status" value="1"/>
</dbReference>
<dbReference type="PANTHER" id="PTHR43751">
    <property type="entry name" value="SULFATASE"/>
    <property type="match status" value="1"/>
</dbReference>
<protein>
    <submittedName>
        <fullName evidence="1">Sulfatase</fullName>
    </submittedName>
</protein>
<dbReference type="InterPro" id="IPR000917">
    <property type="entry name" value="Sulfatase_N"/>
</dbReference>
<dbReference type="Gene3D" id="3.40.720.10">
    <property type="entry name" value="Alkaline Phosphatase, subunit A"/>
    <property type="match status" value="1"/>
</dbReference>
<organism evidence="1 2">
    <name type="scientific">Anaerocolumna cellulosilytica</name>
    <dbReference type="NCBI Taxonomy" id="433286"/>
    <lineage>
        <taxon>Bacteria</taxon>
        <taxon>Bacillati</taxon>
        <taxon>Bacillota</taxon>
        <taxon>Clostridia</taxon>
        <taxon>Lachnospirales</taxon>
        <taxon>Lachnospiraceae</taxon>
        <taxon>Anaerocolumna</taxon>
    </lineage>
</organism>
<dbReference type="InterPro" id="IPR017850">
    <property type="entry name" value="Alkaline_phosphatase_core_sf"/>
</dbReference>
<dbReference type="Proteomes" id="UP000515561">
    <property type="component" value="Chromosome"/>
</dbReference>
<evidence type="ECO:0000313" key="1">
    <source>
        <dbReference type="EMBL" id="BCJ96292.1"/>
    </source>
</evidence>
<dbReference type="PANTHER" id="PTHR43751:SF3">
    <property type="entry name" value="SULFATASE N-TERMINAL DOMAIN-CONTAINING PROTEIN"/>
    <property type="match status" value="1"/>
</dbReference>
<keyword evidence="2" id="KW-1185">Reference proteome</keyword>
<accession>A0A6S6RAL6</accession>
<evidence type="ECO:0000313" key="2">
    <source>
        <dbReference type="Proteomes" id="UP000515561"/>
    </source>
</evidence>
<dbReference type="AlphaFoldDB" id="A0A6S6RAL6"/>
<proteinExistence type="predicted"/>
<gene>
    <name evidence="1" type="ORF">acsn021_38610</name>
</gene>